<evidence type="ECO:0000256" key="2">
    <source>
        <dbReference type="ARBA" id="ARBA00022898"/>
    </source>
</evidence>
<organism evidence="8 9">
    <name type="scientific">Verticiella sediminum</name>
    <dbReference type="NCBI Taxonomy" id="1247510"/>
    <lineage>
        <taxon>Bacteria</taxon>
        <taxon>Pseudomonadati</taxon>
        <taxon>Pseudomonadota</taxon>
        <taxon>Betaproteobacteria</taxon>
        <taxon>Burkholderiales</taxon>
        <taxon>Alcaligenaceae</taxon>
        <taxon>Verticiella</taxon>
    </lineage>
</organism>
<dbReference type="Proteomes" id="UP000318405">
    <property type="component" value="Unassembled WGS sequence"/>
</dbReference>
<dbReference type="Gene3D" id="3.40.640.10">
    <property type="entry name" value="Type I PLP-dependent aspartate aminotransferase-like (Major domain)"/>
    <property type="match status" value="1"/>
</dbReference>
<dbReference type="InterPro" id="IPR004839">
    <property type="entry name" value="Aminotransferase_I/II_large"/>
</dbReference>
<dbReference type="InterPro" id="IPR015421">
    <property type="entry name" value="PyrdxlP-dep_Trfase_major"/>
</dbReference>
<dbReference type="OrthoDB" id="9804020at2"/>
<keyword evidence="5" id="KW-0804">Transcription</keyword>
<dbReference type="InterPro" id="IPR015422">
    <property type="entry name" value="PyrdxlP-dep_Trfase_small"/>
</dbReference>
<dbReference type="PANTHER" id="PTHR46577">
    <property type="entry name" value="HTH-TYPE TRANSCRIPTIONAL REGULATORY PROTEIN GABR"/>
    <property type="match status" value="1"/>
</dbReference>
<comment type="similarity">
    <text evidence="1">In the C-terminal section; belongs to the class-I pyridoxal-phosphate-dependent aminotransferase family.</text>
</comment>
<dbReference type="InterPro" id="IPR036390">
    <property type="entry name" value="WH_DNA-bd_sf"/>
</dbReference>
<dbReference type="GO" id="GO:0003677">
    <property type="term" value="F:DNA binding"/>
    <property type="evidence" value="ECO:0007669"/>
    <property type="project" value="UniProtKB-KW"/>
</dbReference>
<evidence type="ECO:0000256" key="4">
    <source>
        <dbReference type="ARBA" id="ARBA00023125"/>
    </source>
</evidence>
<name>A0A556AC54_9BURK</name>
<dbReference type="Pfam" id="PF00392">
    <property type="entry name" value="GntR"/>
    <property type="match status" value="1"/>
</dbReference>
<dbReference type="SMART" id="SM00345">
    <property type="entry name" value="HTH_GNTR"/>
    <property type="match status" value="1"/>
</dbReference>
<comment type="caution">
    <text evidence="8">The sequence shown here is derived from an EMBL/GenBank/DDBJ whole genome shotgun (WGS) entry which is preliminary data.</text>
</comment>
<dbReference type="CDD" id="cd07377">
    <property type="entry name" value="WHTH_GntR"/>
    <property type="match status" value="1"/>
</dbReference>
<dbReference type="SUPFAM" id="SSF53383">
    <property type="entry name" value="PLP-dependent transferases"/>
    <property type="match status" value="1"/>
</dbReference>
<evidence type="ECO:0000259" key="7">
    <source>
        <dbReference type="PROSITE" id="PS50949"/>
    </source>
</evidence>
<keyword evidence="8" id="KW-0808">Transferase</keyword>
<dbReference type="GO" id="GO:0003700">
    <property type="term" value="F:DNA-binding transcription factor activity"/>
    <property type="evidence" value="ECO:0007669"/>
    <property type="project" value="InterPro"/>
</dbReference>
<dbReference type="InterPro" id="IPR000524">
    <property type="entry name" value="Tscrpt_reg_HTH_GntR"/>
</dbReference>
<dbReference type="PANTHER" id="PTHR46577:SF1">
    <property type="entry name" value="HTH-TYPE TRANSCRIPTIONAL REGULATORY PROTEIN GABR"/>
    <property type="match status" value="1"/>
</dbReference>
<dbReference type="Gene3D" id="1.10.10.10">
    <property type="entry name" value="Winged helix-like DNA-binding domain superfamily/Winged helix DNA-binding domain"/>
    <property type="match status" value="1"/>
</dbReference>
<gene>
    <name evidence="8" type="ORF">FOZ76_21890</name>
</gene>
<evidence type="ECO:0000256" key="5">
    <source>
        <dbReference type="ARBA" id="ARBA00023163"/>
    </source>
</evidence>
<evidence type="ECO:0000313" key="9">
    <source>
        <dbReference type="Proteomes" id="UP000318405"/>
    </source>
</evidence>
<feature type="domain" description="HTH gntR-type" evidence="7">
    <location>
        <begin position="56"/>
        <end position="124"/>
    </location>
</feature>
<evidence type="ECO:0000256" key="6">
    <source>
        <dbReference type="SAM" id="MobiDB-lite"/>
    </source>
</evidence>
<dbReference type="PROSITE" id="PS50949">
    <property type="entry name" value="HTH_GNTR"/>
    <property type="match status" value="1"/>
</dbReference>
<dbReference type="InterPro" id="IPR051446">
    <property type="entry name" value="HTH_trans_reg/aminotransferase"/>
</dbReference>
<dbReference type="AlphaFoldDB" id="A0A556AC54"/>
<evidence type="ECO:0000313" key="8">
    <source>
        <dbReference type="EMBL" id="TSH90469.1"/>
    </source>
</evidence>
<protein>
    <submittedName>
        <fullName evidence="8">PLP-dependent aminotransferase family protein</fullName>
    </submittedName>
</protein>
<sequence>MPDRDAPSLPCSRCPPSQAFPGLGPSGNARDTFVFISSVSPMNQAASEIALPDADTPLHERLAQAIAAMIEDGRYKPGERLPTHRELARRAGVAIGTVTKAVDVLSNRGLVRGEVGRGTFINAIARPQRATQVDLTLNVPPLLIDEALFIAAAERSARKVLGVPSGGLYDLKGTLAQRTILAGWLGRTRLDADPAELMLCVGAQQAIHLSFADLKRHSRSIACEAATFSGAIAAAAHLDLAWQPVEHDGEGMLPDELDRVLEETGCRAIYATPVCQNPLGFEVGEARRRQIIQIAEKHDAYIVEDDIYGIYSVRGRPTYKELAPGRVYYLTSLSKCLTPLARVGVLVPPEDRLAPLLRALRAEVFGAPPTALELGCALIELGADVVAAQALRKEAGIRTAMASRILGLSSLPMPEGAPHLWLPMPAMDAERLARRSSEHGVRLTPPDATSVGAAQAGGVRLCILAPAERDDMERALKTVARLLADTEDETVV</sequence>
<keyword evidence="3" id="KW-0805">Transcription regulation</keyword>
<proteinExistence type="inferred from homology"/>
<keyword evidence="9" id="KW-1185">Reference proteome</keyword>
<dbReference type="EMBL" id="VLTJ01000039">
    <property type="protein sequence ID" value="TSH90469.1"/>
    <property type="molecule type" value="Genomic_DNA"/>
</dbReference>
<dbReference type="InterPro" id="IPR015424">
    <property type="entry name" value="PyrdxlP-dep_Trfase"/>
</dbReference>
<feature type="region of interest" description="Disordered" evidence="6">
    <location>
        <begin position="1"/>
        <end position="25"/>
    </location>
</feature>
<keyword evidence="8" id="KW-0032">Aminotransferase</keyword>
<evidence type="ECO:0000256" key="1">
    <source>
        <dbReference type="ARBA" id="ARBA00005384"/>
    </source>
</evidence>
<dbReference type="Gene3D" id="3.90.1150.10">
    <property type="entry name" value="Aspartate Aminotransferase, domain 1"/>
    <property type="match status" value="1"/>
</dbReference>
<dbReference type="CDD" id="cd00609">
    <property type="entry name" value="AAT_like"/>
    <property type="match status" value="1"/>
</dbReference>
<dbReference type="Pfam" id="PF00155">
    <property type="entry name" value="Aminotran_1_2"/>
    <property type="match status" value="1"/>
</dbReference>
<dbReference type="GO" id="GO:0008483">
    <property type="term" value="F:transaminase activity"/>
    <property type="evidence" value="ECO:0007669"/>
    <property type="project" value="UniProtKB-KW"/>
</dbReference>
<accession>A0A556AC54</accession>
<dbReference type="InterPro" id="IPR036388">
    <property type="entry name" value="WH-like_DNA-bd_sf"/>
</dbReference>
<dbReference type="SUPFAM" id="SSF46785">
    <property type="entry name" value="Winged helix' DNA-binding domain"/>
    <property type="match status" value="1"/>
</dbReference>
<evidence type="ECO:0000256" key="3">
    <source>
        <dbReference type="ARBA" id="ARBA00023015"/>
    </source>
</evidence>
<reference evidence="8 9" key="1">
    <citation type="submission" date="2019-07" db="EMBL/GenBank/DDBJ databases">
        <title>Qingshengfaniella alkalisoli gen. nov., sp. nov., isolated from saline soil.</title>
        <authorList>
            <person name="Xu L."/>
            <person name="Huang X.-X."/>
            <person name="Sun J.-Q."/>
        </authorList>
    </citation>
    <scope>NUCLEOTIDE SEQUENCE [LARGE SCALE GENOMIC DNA]</scope>
    <source>
        <strain evidence="8 9">DSM 27279</strain>
    </source>
</reference>
<keyword evidence="4" id="KW-0238">DNA-binding</keyword>
<dbReference type="GO" id="GO:0030170">
    <property type="term" value="F:pyridoxal phosphate binding"/>
    <property type="evidence" value="ECO:0007669"/>
    <property type="project" value="InterPro"/>
</dbReference>
<keyword evidence="2" id="KW-0663">Pyridoxal phosphate</keyword>